<dbReference type="EMBL" id="JBBHLC010000001">
    <property type="protein sequence ID" value="MEJ5861678.1"/>
    <property type="molecule type" value="Genomic_DNA"/>
</dbReference>
<feature type="domain" description="Aminotransferase class I/classII large" evidence="5">
    <location>
        <begin position="43"/>
        <end position="355"/>
    </location>
</feature>
<protein>
    <submittedName>
        <fullName evidence="6">Pyridoxal phosphate-dependent aminotransferase</fullName>
    </submittedName>
</protein>
<evidence type="ECO:0000259" key="5">
    <source>
        <dbReference type="Pfam" id="PF00155"/>
    </source>
</evidence>
<dbReference type="CDD" id="cd00609">
    <property type="entry name" value="AAT_like"/>
    <property type="match status" value="1"/>
</dbReference>
<keyword evidence="7" id="KW-1185">Reference proteome</keyword>
<gene>
    <name evidence="6" type="ORF">V7S98_00345</name>
</gene>
<dbReference type="Gene3D" id="3.40.640.10">
    <property type="entry name" value="Type I PLP-dependent aspartate aminotransferase-like (Major domain)"/>
    <property type="match status" value="1"/>
</dbReference>
<dbReference type="PANTHER" id="PTHR43643">
    <property type="entry name" value="HISTIDINOL-PHOSPHATE AMINOTRANSFERASE 2"/>
    <property type="match status" value="1"/>
</dbReference>
<dbReference type="InterPro" id="IPR015421">
    <property type="entry name" value="PyrdxlP-dep_Trfase_major"/>
</dbReference>
<comment type="similarity">
    <text evidence="1">Belongs to the class-II pyridoxal-phosphate-dependent aminotransferase family. Histidinol-phosphate aminotransferase subfamily.</text>
</comment>
<reference evidence="6 7" key="1">
    <citation type="submission" date="2024-02" db="EMBL/GenBank/DDBJ databases">
        <title>Identification of pathogenicity and growth-promoting function of Pseudomonas putida variant.</title>
        <authorList>
            <person name="Sun J."/>
        </authorList>
    </citation>
    <scope>NUCLEOTIDE SEQUENCE [LARGE SCALE GENOMIC DNA]</scope>
    <source>
        <strain evidence="6 7">A03</strain>
    </source>
</reference>
<dbReference type="InterPro" id="IPR015422">
    <property type="entry name" value="PyrdxlP-dep_Trfase_small"/>
</dbReference>
<dbReference type="Pfam" id="PF00155">
    <property type="entry name" value="Aminotran_1_2"/>
    <property type="match status" value="1"/>
</dbReference>
<name>A0ABU8QLZ6_9PSED</name>
<dbReference type="RefSeq" id="WP_339597879.1">
    <property type="nucleotide sequence ID" value="NZ_JBBHLC010000001.1"/>
</dbReference>
<dbReference type="InterPro" id="IPR015424">
    <property type="entry name" value="PyrdxlP-dep_Trfase"/>
</dbReference>
<dbReference type="Proteomes" id="UP001380290">
    <property type="component" value="Unassembled WGS sequence"/>
</dbReference>
<evidence type="ECO:0000256" key="4">
    <source>
        <dbReference type="ARBA" id="ARBA00022898"/>
    </source>
</evidence>
<evidence type="ECO:0000313" key="6">
    <source>
        <dbReference type="EMBL" id="MEJ5861678.1"/>
    </source>
</evidence>
<keyword evidence="4" id="KW-0663">Pyridoxal phosphate</keyword>
<evidence type="ECO:0000256" key="2">
    <source>
        <dbReference type="ARBA" id="ARBA00022576"/>
    </source>
</evidence>
<dbReference type="InterPro" id="IPR004839">
    <property type="entry name" value="Aminotransferase_I/II_large"/>
</dbReference>
<keyword evidence="3" id="KW-0808">Transferase</keyword>
<evidence type="ECO:0000313" key="7">
    <source>
        <dbReference type="Proteomes" id="UP001380290"/>
    </source>
</evidence>
<comment type="caution">
    <text evidence="6">The sequence shown here is derived from an EMBL/GenBank/DDBJ whole genome shotgun (WGS) entry which is preliminary data.</text>
</comment>
<dbReference type="InterPro" id="IPR050106">
    <property type="entry name" value="HistidinolP_aminotransfase"/>
</dbReference>
<evidence type="ECO:0000256" key="3">
    <source>
        <dbReference type="ARBA" id="ARBA00022679"/>
    </source>
</evidence>
<accession>A0ABU8QLZ6</accession>
<dbReference type="GO" id="GO:0008483">
    <property type="term" value="F:transaminase activity"/>
    <property type="evidence" value="ECO:0007669"/>
    <property type="project" value="UniProtKB-KW"/>
</dbReference>
<dbReference type="SUPFAM" id="SSF53383">
    <property type="entry name" value="PLP-dependent transferases"/>
    <property type="match status" value="1"/>
</dbReference>
<evidence type="ECO:0000256" key="1">
    <source>
        <dbReference type="ARBA" id="ARBA00007970"/>
    </source>
</evidence>
<dbReference type="NCBIfam" id="NF006580">
    <property type="entry name" value="PRK09105.1"/>
    <property type="match status" value="1"/>
</dbReference>
<dbReference type="Gene3D" id="3.90.1150.10">
    <property type="entry name" value="Aspartate Aminotransferase, domain 1"/>
    <property type="match status" value="1"/>
</dbReference>
<organism evidence="6 7">
    <name type="scientific">Pseudomonas farsensis</name>
    <dbReference type="NCBI Taxonomy" id="2745492"/>
    <lineage>
        <taxon>Bacteria</taxon>
        <taxon>Pseudomonadati</taxon>
        <taxon>Pseudomonadota</taxon>
        <taxon>Gammaproteobacteria</taxon>
        <taxon>Pseudomonadales</taxon>
        <taxon>Pseudomonadaceae</taxon>
        <taxon>Pseudomonas</taxon>
    </lineage>
</organism>
<keyword evidence="2 6" id="KW-0032">Aminotransferase</keyword>
<sequence>MTDLSRRSLVGLGMALPFLGQLSWAGEAPPAARNAGPVQINFNESPWGPCPAARKAMQDGIAQSGRYPYKAQYRLIDLFAEQQGLQADQVQVFCGSKLALQHAVMAFTGPRSLVLAEPSYEAPSDAAHARGTAVHTIALNPQHAHDVDAMLGADSNPGMIYLCNPNNPTGTLTPRRDIERLLAHKPAGSVVVVDEAYIHFSDAQSCVDLVKEHPELLVLQTFSKLYGMAGARLGLAIGQAPLLQKLEVYDGDNVAPAATLLAGLASLQDPQVAPQRKRDNARLRDHTIAWLGERGWRCTASQTNCFMIDLRGPAQPVVERLAQEQVLVGRVWPSWPNWMRVSVGDEADMRRFREAFAKVTAG</sequence>
<proteinExistence type="inferred from homology"/>
<dbReference type="PANTHER" id="PTHR43643:SF3">
    <property type="entry name" value="HISTIDINOL-PHOSPHATE AMINOTRANSFERASE"/>
    <property type="match status" value="1"/>
</dbReference>